<dbReference type="AlphaFoldDB" id="A0A1E3UGS6"/>
<sequence>MPPGVFNGRNSTNPYNIRGGQREVKIFDTKRLRVRKLTPKEYGILQAFPMDDWKQVVSDSQAYKQFGNAVTTTVFTAIAEEIAKSIYAAEESEEQNMEAENKNFTGMNEPEEKPTAESILAAAEAEAKVAAEREETTKTAIPAEETITPNSLANGMLQFLLDSGIVASTCVTDETEKMFAKHIKEELDGITIGETPEILRDWEAAQNAVNDMLSKYAPGGYMGKIIYPLLTPLKERLEAGERTPDLYNAIVEATR</sequence>
<gene>
    <name evidence="4" type="ORF">BEI59_16380</name>
</gene>
<dbReference type="Pfam" id="PF00145">
    <property type="entry name" value="DNA_methylase"/>
    <property type="match status" value="1"/>
</dbReference>
<evidence type="ECO:0000313" key="4">
    <source>
        <dbReference type="EMBL" id="ODR50428.1"/>
    </source>
</evidence>
<evidence type="ECO:0000313" key="5">
    <source>
        <dbReference type="Proteomes" id="UP000094271"/>
    </source>
</evidence>
<evidence type="ECO:0000256" key="1">
    <source>
        <dbReference type="ARBA" id="ARBA00022603"/>
    </source>
</evidence>
<keyword evidence="1" id="KW-0489">Methyltransferase</keyword>
<evidence type="ECO:0000256" key="3">
    <source>
        <dbReference type="ARBA" id="ARBA00022747"/>
    </source>
</evidence>
<name>A0A1E3UGS6_9FIRM</name>
<dbReference type="InterPro" id="IPR029063">
    <property type="entry name" value="SAM-dependent_MTases_sf"/>
</dbReference>
<dbReference type="Proteomes" id="UP000094271">
    <property type="component" value="Unassembled WGS sequence"/>
</dbReference>
<dbReference type="OrthoDB" id="9813719at2"/>
<dbReference type="GO" id="GO:0009307">
    <property type="term" value="P:DNA restriction-modification system"/>
    <property type="evidence" value="ECO:0007669"/>
    <property type="project" value="UniProtKB-KW"/>
</dbReference>
<keyword evidence="2" id="KW-0808">Transferase</keyword>
<organism evidence="4 5">
    <name type="scientific">Eisenbergiella tayi</name>
    <dbReference type="NCBI Taxonomy" id="1432052"/>
    <lineage>
        <taxon>Bacteria</taxon>
        <taxon>Bacillati</taxon>
        <taxon>Bacillota</taxon>
        <taxon>Clostridia</taxon>
        <taxon>Lachnospirales</taxon>
        <taxon>Lachnospiraceae</taxon>
        <taxon>Eisenbergiella</taxon>
    </lineage>
</organism>
<accession>A0A1E3UGS6</accession>
<dbReference type="GO" id="GO:0008168">
    <property type="term" value="F:methyltransferase activity"/>
    <property type="evidence" value="ECO:0007669"/>
    <property type="project" value="UniProtKB-KW"/>
</dbReference>
<keyword evidence="3" id="KW-0680">Restriction system</keyword>
<dbReference type="Gene3D" id="3.90.120.10">
    <property type="entry name" value="DNA Methylase, subunit A, domain 2"/>
    <property type="match status" value="1"/>
</dbReference>
<proteinExistence type="predicted"/>
<dbReference type="SUPFAM" id="SSF53335">
    <property type="entry name" value="S-adenosyl-L-methionine-dependent methyltransferases"/>
    <property type="match status" value="1"/>
</dbReference>
<protein>
    <submittedName>
        <fullName evidence="4">Uncharacterized protein</fullName>
    </submittedName>
</protein>
<evidence type="ECO:0000256" key="2">
    <source>
        <dbReference type="ARBA" id="ARBA00022679"/>
    </source>
</evidence>
<reference evidence="4 5" key="1">
    <citation type="submission" date="2016-08" db="EMBL/GenBank/DDBJ databases">
        <authorList>
            <person name="Seilhamer J.J."/>
        </authorList>
    </citation>
    <scope>NUCLEOTIDE SEQUENCE [LARGE SCALE GENOMIC DNA]</scope>
    <source>
        <strain evidence="4 5">NML150140-1</strain>
    </source>
</reference>
<dbReference type="EMBL" id="MEHA01000011">
    <property type="protein sequence ID" value="ODR50428.1"/>
    <property type="molecule type" value="Genomic_DNA"/>
</dbReference>
<dbReference type="GO" id="GO:0032259">
    <property type="term" value="P:methylation"/>
    <property type="evidence" value="ECO:0007669"/>
    <property type="project" value="UniProtKB-KW"/>
</dbReference>
<comment type="caution">
    <text evidence="4">The sequence shown here is derived from an EMBL/GenBank/DDBJ whole genome shotgun (WGS) entry which is preliminary data.</text>
</comment>
<dbReference type="InterPro" id="IPR001525">
    <property type="entry name" value="C5_MeTfrase"/>
</dbReference>